<feature type="active site" description="Proton donor" evidence="5">
    <location>
        <position position="200"/>
    </location>
</feature>
<dbReference type="InterPro" id="IPR006330">
    <property type="entry name" value="Ado/ade_deaminase"/>
</dbReference>
<accession>D3F6W1</accession>
<dbReference type="GO" id="GO:0000034">
    <property type="term" value="F:adenine deaminase activity"/>
    <property type="evidence" value="ECO:0007669"/>
    <property type="project" value="UniProtKB-UniRule"/>
</dbReference>
<feature type="binding site" evidence="5">
    <location>
        <position position="197"/>
    </location>
    <ligand>
        <name>Zn(2+)</name>
        <dbReference type="ChEBI" id="CHEBI:29105"/>
        <note>catalytic</note>
    </ligand>
</feature>
<comment type="caution">
    <text evidence="5">Lacks conserved residue(s) required for the propagation of feature annotation.</text>
</comment>
<dbReference type="InterPro" id="IPR001365">
    <property type="entry name" value="A_deaminase_dom"/>
</dbReference>
<dbReference type="KEGG" id="cwo:Cwoe_4345"/>
<dbReference type="STRING" id="469383.Cwoe_4345"/>
<feature type="site" description="Important for catalytic activity" evidence="5">
    <location>
        <position position="221"/>
    </location>
</feature>
<keyword evidence="4 5" id="KW-0546">Nucleotide metabolism</keyword>
<evidence type="ECO:0000313" key="8">
    <source>
        <dbReference type="Proteomes" id="UP000008229"/>
    </source>
</evidence>
<evidence type="ECO:0000256" key="1">
    <source>
        <dbReference type="ARBA" id="ARBA00022723"/>
    </source>
</evidence>
<keyword evidence="2 5" id="KW-0378">Hydrolase</keyword>
<comment type="cofactor">
    <cofactor evidence="5">
        <name>Zn(2+)</name>
        <dbReference type="ChEBI" id="CHEBI:29105"/>
    </cofactor>
    <text evidence="5">Binds 1 zinc ion per subunit.</text>
</comment>
<dbReference type="SUPFAM" id="SSF51556">
    <property type="entry name" value="Metallo-dependent hydrolases"/>
    <property type="match status" value="1"/>
</dbReference>
<reference evidence="7 8" key="1">
    <citation type="journal article" date="2010" name="Stand. Genomic Sci.">
        <title>Complete genome sequence of Conexibacter woesei type strain (ID131577).</title>
        <authorList>
            <person name="Pukall R."/>
            <person name="Lapidus A."/>
            <person name="Glavina Del Rio T."/>
            <person name="Copeland A."/>
            <person name="Tice H."/>
            <person name="Cheng J.-F."/>
            <person name="Lucas S."/>
            <person name="Chen F."/>
            <person name="Nolan M."/>
            <person name="Bruce D."/>
            <person name="Goodwin L."/>
            <person name="Pitluck S."/>
            <person name="Mavromatis K."/>
            <person name="Ivanova N."/>
            <person name="Ovchinnikova G."/>
            <person name="Pati A."/>
            <person name="Chen A."/>
            <person name="Palaniappan K."/>
            <person name="Land M."/>
            <person name="Hauser L."/>
            <person name="Chang Y.-J."/>
            <person name="Jeffries C.D."/>
            <person name="Chain P."/>
            <person name="Meincke L."/>
            <person name="Sims D."/>
            <person name="Brettin T."/>
            <person name="Detter J.C."/>
            <person name="Rohde M."/>
            <person name="Goeker M."/>
            <person name="Bristow J."/>
            <person name="Eisen J.A."/>
            <person name="Markowitz V."/>
            <person name="Kyrpides N.C."/>
            <person name="Klenk H.-P."/>
            <person name="Hugenholtz P."/>
        </authorList>
    </citation>
    <scope>NUCLEOTIDE SEQUENCE [LARGE SCALE GENOMIC DNA]</scope>
    <source>
        <strain evidence="8">DSM 14684 / CIP 108061 / JCM 11494 / NBRC 100937 / ID131577</strain>
    </source>
</reference>
<dbReference type="Pfam" id="PF00962">
    <property type="entry name" value="A_deaminase"/>
    <property type="match status" value="1"/>
</dbReference>
<evidence type="ECO:0000313" key="7">
    <source>
        <dbReference type="EMBL" id="ADB52759.1"/>
    </source>
</evidence>
<dbReference type="HOGENOM" id="CLU_039228_7_0_11"/>
<comment type="function">
    <text evidence="5">Catalyzes the hydrolytic deamination of adenine to hypoxanthine. Plays an important role in the purine salvage pathway and in nitrogen catabolism.</text>
</comment>
<dbReference type="Gene3D" id="3.20.20.140">
    <property type="entry name" value="Metal-dependent hydrolases"/>
    <property type="match status" value="1"/>
</dbReference>
<dbReference type="HAMAP" id="MF_01962">
    <property type="entry name" value="Adenine_deaminase"/>
    <property type="match status" value="1"/>
</dbReference>
<dbReference type="GO" id="GO:0009117">
    <property type="term" value="P:nucleotide metabolic process"/>
    <property type="evidence" value="ECO:0007669"/>
    <property type="project" value="UniProtKB-KW"/>
</dbReference>
<protein>
    <recommendedName>
        <fullName evidence="5">Adenine deaminase</fullName>
        <shortName evidence="5">ADE</shortName>
        <ecNumber evidence="5">3.5.4.2</ecNumber>
    </recommendedName>
    <alternativeName>
        <fullName evidence="5">Adenine aminohydrolase</fullName>
        <shortName evidence="5">AAH</shortName>
    </alternativeName>
</protein>
<name>D3F6W1_CONWI</name>
<dbReference type="InterPro" id="IPR032466">
    <property type="entry name" value="Metal_Hydrolase"/>
</dbReference>
<organism evidence="7 8">
    <name type="scientific">Conexibacter woesei (strain DSM 14684 / CCUG 47730 / CIP 108061 / JCM 11494 / NBRC 100937 / ID131577)</name>
    <dbReference type="NCBI Taxonomy" id="469383"/>
    <lineage>
        <taxon>Bacteria</taxon>
        <taxon>Bacillati</taxon>
        <taxon>Actinomycetota</taxon>
        <taxon>Thermoleophilia</taxon>
        <taxon>Solirubrobacterales</taxon>
        <taxon>Conexibacteraceae</taxon>
        <taxon>Conexibacter</taxon>
    </lineage>
</organism>
<dbReference type="eggNOG" id="COG1816">
    <property type="taxonomic scope" value="Bacteria"/>
</dbReference>
<comment type="catalytic activity">
    <reaction evidence="5">
        <text>adenine + H2O + H(+) = hypoxanthine + NH4(+)</text>
        <dbReference type="Rhea" id="RHEA:23688"/>
        <dbReference type="ChEBI" id="CHEBI:15377"/>
        <dbReference type="ChEBI" id="CHEBI:15378"/>
        <dbReference type="ChEBI" id="CHEBI:16708"/>
        <dbReference type="ChEBI" id="CHEBI:17368"/>
        <dbReference type="ChEBI" id="CHEBI:28938"/>
        <dbReference type="EC" id="3.5.4.2"/>
    </reaction>
</comment>
<dbReference type="EC" id="3.5.4.2" evidence="5"/>
<feature type="binding site" evidence="5">
    <location>
        <position position="278"/>
    </location>
    <ligand>
        <name>Zn(2+)</name>
        <dbReference type="ChEBI" id="CHEBI:29105"/>
        <note>catalytic</note>
    </ligand>
</feature>
<feature type="binding site" evidence="5">
    <location>
        <position position="15"/>
    </location>
    <ligand>
        <name>Zn(2+)</name>
        <dbReference type="ChEBI" id="CHEBI:29105"/>
        <note>catalytic</note>
    </ligand>
</feature>
<evidence type="ECO:0000256" key="2">
    <source>
        <dbReference type="ARBA" id="ARBA00022801"/>
    </source>
</evidence>
<evidence type="ECO:0000256" key="3">
    <source>
        <dbReference type="ARBA" id="ARBA00022833"/>
    </source>
</evidence>
<reference evidence="8" key="2">
    <citation type="submission" date="2010-01" db="EMBL/GenBank/DDBJ databases">
        <title>The complete genome of Conexibacter woesei DSM 14684.</title>
        <authorList>
            <consortium name="US DOE Joint Genome Institute (JGI-PGF)"/>
            <person name="Lucas S."/>
            <person name="Copeland A."/>
            <person name="Lapidus A."/>
            <person name="Glavina del Rio T."/>
            <person name="Dalin E."/>
            <person name="Tice H."/>
            <person name="Bruce D."/>
            <person name="Goodwin L."/>
            <person name="Pitluck S."/>
            <person name="Kyrpides N."/>
            <person name="Mavromatis K."/>
            <person name="Ivanova N."/>
            <person name="Mikhailova N."/>
            <person name="Chertkov O."/>
            <person name="Brettin T."/>
            <person name="Detter J.C."/>
            <person name="Han C."/>
            <person name="Larimer F."/>
            <person name="Land M."/>
            <person name="Hauser L."/>
            <person name="Markowitz V."/>
            <person name="Cheng J.-F."/>
            <person name="Hugenholtz P."/>
            <person name="Woyke T."/>
            <person name="Wu D."/>
            <person name="Pukall R."/>
            <person name="Steenblock K."/>
            <person name="Schneider S."/>
            <person name="Klenk H.-P."/>
            <person name="Eisen J.A."/>
        </authorList>
    </citation>
    <scope>NUCLEOTIDE SEQUENCE [LARGE SCALE GENOMIC DNA]</scope>
    <source>
        <strain evidence="8">DSM 14684 / CIP 108061 / JCM 11494 / NBRC 100937 / ID131577</strain>
    </source>
</reference>
<dbReference type="GO" id="GO:0006146">
    <property type="term" value="P:adenine catabolic process"/>
    <property type="evidence" value="ECO:0007669"/>
    <property type="project" value="UniProtKB-UniRule"/>
</dbReference>
<keyword evidence="8" id="KW-1185">Reference proteome</keyword>
<dbReference type="PANTHER" id="PTHR43114">
    <property type="entry name" value="ADENINE DEAMINASE"/>
    <property type="match status" value="1"/>
</dbReference>
<dbReference type="EMBL" id="CP001854">
    <property type="protein sequence ID" value="ADB52759.1"/>
    <property type="molecule type" value="Genomic_DNA"/>
</dbReference>
<evidence type="ECO:0000256" key="5">
    <source>
        <dbReference type="HAMAP-Rule" id="MF_01962"/>
    </source>
</evidence>
<feature type="binding site" evidence="5">
    <location>
        <position position="17"/>
    </location>
    <ligand>
        <name>Zn(2+)</name>
        <dbReference type="ChEBI" id="CHEBI:29105"/>
        <note>catalytic</note>
    </ligand>
</feature>
<sequence length="341" mass="37263">MRDELAYRLPKAELHVHAEACLEPELLLQIAERNGHDLPYASIDEVRRAYEWSDLGAFLDLYYRHIEVLRTETDFRQLVESYMSHAAEQGVRHVEMFFDPQAHTRRGVPLATVVDGLAAGLDSGAREHGISGALIACFIRELGVESAQETLAELAELPAFERIVGIGLDSIEEGFPPPLFAPLYAQARALGLLGVIHAGEAGPGENVGLALSVLGVERIDHGVRCGDDAASIAALRERGTALTVCPLSNVRIGMYETLADHPVAQLLRDGLEVTINSDGPAYFGGYIADNWVAVQRQFDLDVDDLVTLARRSIAVSFATAERKAQLLREIDRMLDKATATN</sequence>
<dbReference type="RefSeq" id="WP_012935810.1">
    <property type="nucleotide sequence ID" value="NC_013739.1"/>
</dbReference>
<dbReference type="CDD" id="cd01320">
    <property type="entry name" value="ADA"/>
    <property type="match status" value="1"/>
</dbReference>
<dbReference type="GO" id="GO:0043103">
    <property type="term" value="P:hypoxanthine salvage"/>
    <property type="evidence" value="ECO:0007669"/>
    <property type="project" value="UniProtKB-UniRule"/>
</dbReference>
<gene>
    <name evidence="7" type="ordered locus">Cwoe_4345</name>
</gene>
<dbReference type="GO" id="GO:0008270">
    <property type="term" value="F:zinc ion binding"/>
    <property type="evidence" value="ECO:0007669"/>
    <property type="project" value="UniProtKB-UniRule"/>
</dbReference>
<keyword evidence="1 5" id="KW-0479">Metal-binding</keyword>
<dbReference type="OrthoDB" id="9779574at2"/>
<keyword evidence="3 5" id="KW-0862">Zinc</keyword>
<dbReference type="InterPro" id="IPR028892">
    <property type="entry name" value="ADE"/>
</dbReference>
<proteinExistence type="inferred from homology"/>
<evidence type="ECO:0000256" key="4">
    <source>
        <dbReference type="ARBA" id="ARBA00023080"/>
    </source>
</evidence>
<dbReference type="AlphaFoldDB" id="D3F6W1"/>
<comment type="similarity">
    <text evidence="5">Belongs to the metallo-dependent hydrolases superfamily. Adenosine and AMP deaminases family. Adenine deaminase type 2 subfamily.</text>
</comment>
<feature type="domain" description="Adenosine deaminase" evidence="6">
    <location>
        <begin position="10"/>
        <end position="332"/>
    </location>
</feature>
<evidence type="ECO:0000259" key="6">
    <source>
        <dbReference type="Pfam" id="PF00962"/>
    </source>
</evidence>
<dbReference type="Proteomes" id="UP000008229">
    <property type="component" value="Chromosome"/>
</dbReference>
<dbReference type="GO" id="GO:0005829">
    <property type="term" value="C:cytosol"/>
    <property type="evidence" value="ECO:0007669"/>
    <property type="project" value="TreeGrafter"/>
</dbReference>
<dbReference type="NCBIfam" id="TIGR01430">
    <property type="entry name" value="aden_deam"/>
    <property type="match status" value="1"/>
</dbReference>
<dbReference type="PANTHER" id="PTHR43114:SF6">
    <property type="entry name" value="ADENINE DEAMINASE"/>
    <property type="match status" value="1"/>
</dbReference>